<keyword evidence="3" id="KW-0436">Ligase</keyword>
<dbReference type="InterPro" id="IPR009081">
    <property type="entry name" value="PP-bd_ACP"/>
</dbReference>
<sequence length="1348" mass="148690">MPFFTDDMCLLSGHRDNEFRSVAPCRIYPLTKSQEGIWIEHQTDPKSSKYHLVLCLDLSKHGDGNAPSIGEINNVIHAIADRHGITRSTIAAIGGKPQILEYPSDSVVQDIRIMVSEAAIVPEQFVAEITRRPFSLEKEFPVRWIILQNSDSYMLFVIGHHIAMDGQSISVLSSELMGLLKNPEERFPLSSDFSKMNAIERAWTMTSNYAESKETIAGQVRTQNQTGWPVPALPAEGPSLPYRKIDSWQTFPKSELEGWGSMYGTSWFRVATALVGLVVANVTRPQLGLDEVLAVGFGSRPQEMGSTVGQFANALPVNVGFWDALTTKGPHQGTFREFVKAIGRNVSAVKRAQMLAPIEVAHACREFDIAYKPPRVAITYSPELSHPDHRLFPVEGAWNLFFPFHEYESEVRCGLVYDPSIFSADAVQDIRSTFERLVSLSKQESVKLSEMLEWLPLYPSIPEPGVDIARADDKAMINPLQHFHHFFDVHAQTRPNALALDFQELGISMTYGELYSSTQLKAKGLLSRGVCRGDRVVIQLPRGFAVVEWIVAILKAGAAFIYLDPEYNQRQKSIILSDCQPKLVIDENLAAELRDASNINQESKATSFSAEEAGYHTADNDLAYMIYTSGSTGKPKGVMIEHGNLSAYARAAKDVYKTGFGGRVLQLATFSFDGSILELVASLCTGATLCFAQYPKQLVGDYLGEVIKESRITFMHVTPTSLEALAMEGELPTLRQISVGGEPPSRKLFVRWHPYVDLVNTYGPTETTVMVAGNKIDRSSKIPEIMSVGRANLGSDIYICTEDLKIISRPGVIGEVCIAGPQVGRGYNGISNGASRNFTADSQGTRWYCSGDRGMYMEDGSLVITGRIDRELKVRGFRISPEEIEEAILDAGLGVAEVSVQPTEDRTGLLAFLSPATVSIPDLIAILKEHLPSQKIPSQFVPLGSLPVNPNGKTDHKVVKENRSGLLKSFYQSEEQPNVGRSRDDIKSFSDHESGADERTAHVEETVLENVELIWQEVLGVSRPLSSNVNFFDIGGHSLHVPKLHNKLKESFPGTKIRVTDLFHQSTIEQQAALCKSHQWKNKATGLDGITPSSKGSACTSPSPIPSLASSFVPVTTPSTVLGQDEIAVVGIAGRFPGAQDADTFYKKLLQDYLAIIDSSKNRDTLPGNIWVPKAGVLDNIEDFDSDFWHLSEEEATEMDPQQRLFLDVAYEALTDAGYFHEDDENMVKRQERIGLFIGCANNAYHLHTESVATDSFLRENRGFVAPSISARTAYHLNLTGPNATVQTSCSSGTVALSMACDAIRLGRCDTAVVGGVQGCAQLNVFQYVEWIDDQRQLNVNQYRIRIT</sequence>
<dbReference type="GO" id="GO:0044550">
    <property type="term" value="P:secondary metabolite biosynthetic process"/>
    <property type="evidence" value="ECO:0007669"/>
    <property type="project" value="TreeGrafter"/>
</dbReference>
<evidence type="ECO:0000256" key="4">
    <source>
        <dbReference type="ARBA" id="ARBA00022679"/>
    </source>
</evidence>
<feature type="region of interest" description="Disordered" evidence="5">
    <location>
        <begin position="972"/>
        <end position="999"/>
    </location>
</feature>
<dbReference type="SMART" id="SM00825">
    <property type="entry name" value="PKS_KS"/>
    <property type="match status" value="1"/>
</dbReference>
<evidence type="ECO:0000256" key="2">
    <source>
        <dbReference type="ARBA" id="ARBA00022553"/>
    </source>
</evidence>
<feature type="domain" description="Carrier" evidence="6">
    <location>
        <begin position="1002"/>
        <end position="1079"/>
    </location>
</feature>
<dbReference type="PROSITE" id="PS52004">
    <property type="entry name" value="KS3_2"/>
    <property type="match status" value="1"/>
</dbReference>
<dbReference type="GO" id="GO:0016874">
    <property type="term" value="F:ligase activity"/>
    <property type="evidence" value="ECO:0007669"/>
    <property type="project" value="UniProtKB-KW"/>
</dbReference>
<dbReference type="Pfam" id="PF00501">
    <property type="entry name" value="AMP-binding"/>
    <property type="match status" value="1"/>
</dbReference>
<dbReference type="InterPro" id="IPR023213">
    <property type="entry name" value="CAT-like_dom_sf"/>
</dbReference>
<dbReference type="GO" id="GO:0005737">
    <property type="term" value="C:cytoplasm"/>
    <property type="evidence" value="ECO:0007669"/>
    <property type="project" value="TreeGrafter"/>
</dbReference>
<dbReference type="EMBL" id="DS231738">
    <property type="protein sequence ID" value="KNB20028.1"/>
    <property type="molecule type" value="Genomic_DNA"/>
</dbReference>
<keyword evidence="2" id="KW-0597">Phosphoprotein</keyword>
<dbReference type="Gene3D" id="3.30.300.30">
    <property type="match status" value="1"/>
</dbReference>
<dbReference type="PRINTS" id="PR00154">
    <property type="entry name" value="AMPBINDING"/>
</dbReference>
<dbReference type="InterPro" id="IPR045851">
    <property type="entry name" value="AMP-bd_C_sf"/>
</dbReference>
<dbReference type="Gene3D" id="3.40.47.10">
    <property type="match status" value="1"/>
</dbReference>
<keyword evidence="1" id="KW-0596">Phosphopantetheine</keyword>
<dbReference type="SUPFAM" id="SSF52777">
    <property type="entry name" value="CoA-dependent acyltransferases"/>
    <property type="match status" value="2"/>
</dbReference>
<dbReference type="Gene3D" id="3.30.559.30">
    <property type="entry name" value="Nonribosomal peptide synthetase, condensation domain"/>
    <property type="match status" value="1"/>
</dbReference>
<evidence type="ECO:0000256" key="3">
    <source>
        <dbReference type="ARBA" id="ARBA00022598"/>
    </source>
</evidence>
<evidence type="ECO:0000313" key="8">
    <source>
        <dbReference type="EMBL" id="KNB20029.1"/>
    </source>
</evidence>
<dbReference type="Gene3D" id="3.30.559.10">
    <property type="entry name" value="Chloramphenicol acetyltransferase-like domain"/>
    <property type="match status" value="1"/>
</dbReference>
<evidence type="ECO:0000256" key="5">
    <source>
        <dbReference type="SAM" id="MobiDB-lite"/>
    </source>
</evidence>
<dbReference type="PROSITE" id="PS50075">
    <property type="entry name" value="CARRIER"/>
    <property type="match status" value="1"/>
</dbReference>
<dbReference type="RefSeq" id="XP_018258074.1">
    <property type="nucleotide sequence ID" value="XM_018397288.1"/>
</dbReference>
<dbReference type="SUPFAM" id="SSF53901">
    <property type="entry name" value="Thiolase-like"/>
    <property type="match status" value="1"/>
</dbReference>
<evidence type="ECO:0000259" key="6">
    <source>
        <dbReference type="PROSITE" id="PS50075"/>
    </source>
</evidence>
<organism evidence="8 9">
    <name type="scientific">Fusarium oxysporum f. sp. lycopersici (strain 4287 / CBS 123668 / FGSC 9935 / NRRL 34936)</name>
    <name type="common">Fusarium vascular wilt of tomato</name>
    <dbReference type="NCBI Taxonomy" id="426428"/>
    <lineage>
        <taxon>Eukaryota</taxon>
        <taxon>Fungi</taxon>
        <taxon>Dikarya</taxon>
        <taxon>Ascomycota</taxon>
        <taxon>Pezizomycotina</taxon>
        <taxon>Sordariomycetes</taxon>
        <taxon>Hypocreomycetidae</taxon>
        <taxon>Hypocreales</taxon>
        <taxon>Nectriaceae</taxon>
        <taxon>Fusarium</taxon>
        <taxon>Fusarium oxysporum species complex</taxon>
    </lineage>
</organism>
<protein>
    <submittedName>
        <fullName evidence="8">Uncharacterized protein</fullName>
    </submittedName>
</protein>
<dbReference type="VEuPathDB" id="FungiDB:FOXG_17272"/>
<dbReference type="PANTHER" id="PTHR45527:SF1">
    <property type="entry name" value="FATTY ACID SYNTHASE"/>
    <property type="match status" value="1"/>
</dbReference>
<dbReference type="Pfam" id="PF00668">
    <property type="entry name" value="Condensation"/>
    <property type="match status" value="1"/>
</dbReference>
<dbReference type="GeneID" id="28958057"/>
<reference evidence="8" key="1">
    <citation type="submission" date="2007-04" db="EMBL/GenBank/DDBJ databases">
        <authorList>
            <consortium name="The Broad Institute Genome Sequencing Platform"/>
            <person name="Birren B."/>
            <person name="Lander E."/>
            <person name="Galagan J."/>
            <person name="Nusbaum C."/>
            <person name="Devon K."/>
            <person name="Ma L.-J."/>
            <person name="Jaffe D."/>
            <person name="Butler J."/>
            <person name="Alvarez P."/>
            <person name="Gnerre S."/>
            <person name="Grabherr M."/>
            <person name="Kleber M."/>
            <person name="Mauceli E."/>
            <person name="Brockman W."/>
            <person name="MacCallum I.A."/>
            <person name="Young S."/>
            <person name="LaButti K."/>
            <person name="DeCaprio D."/>
            <person name="Crawford M."/>
            <person name="Koehrsen M."/>
            <person name="Engels R."/>
            <person name="Montgomery P."/>
            <person name="Pearson M."/>
            <person name="Howarth C."/>
            <person name="Larson L."/>
            <person name="White J."/>
            <person name="O'Leary S."/>
            <person name="Kodira C."/>
            <person name="Zeng Q."/>
            <person name="Yandava C."/>
            <person name="Alvarado L."/>
            <person name="Kistler C."/>
            <person name="Shim W.-B."/>
            <person name="Kang S."/>
            <person name="Woloshuk C."/>
        </authorList>
    </citation>
    <scope>NUCLEOTIDE SEQUENCE</scope>
    <source>
        <strain evidence="8">4287</strain>
    </source>
</reference>
<dbReference type="PROSITE" id="PS00455">
    <property type="entry name" value="AMP_BINDING"/>
    <property type="match status" value="1"/>
</dbReference>
<dbReference type="PANTHER" id="PTHR45527">
    <property type="entry name" value="NONRIBOSOMAL PEPTIDE SYNTHETASE"/>
    <property type="match status" value="1"/>
</dbReference>
<reference evidence="8" key="2">
    <citation type="journal article" date="2010" name="Nature">
        <title>Comparative genomics reveals mobile pathogenicity chromosomes in Fusarium.</title>
        <authorList>
            <person name="Ma L.J."/>
            <person name="van der Does H.C."/>
            <person name="Borkovich K.A."/>
            <person name="Coleman J.J."/>
            <person name="Daboussi M.J."/>
            <person name="Di Pietro A."/>
            <person name="Dufresne M."/>
            <person name="Freitag M."/>
            <person name="Grabherr M."/>
            <person name="Henrissat B."/>
            <person name="Houterman P.M."/>
            <person name="Kang S."/>
            <person name="Shim W.B."/>
            <person name="Woloshuk C."/>
            <person name="Xie X."/>
            <person name="Xu J.R."/>
            <person name="Antoniw J."/>
            <person name="Baker S.E."/>
            <person name="Bluhm B.H."/>
            <person name="Breakspear A."/>
            <person name="Brown D.W."/>
            <person name="Butchko R.A."/>
            <person name="Chapman S."/>
            <person name="Coulson R."/>
            <person name="Coutinho P.M."/>
            <person name="Danchin E.G."/>
            <person name="Diener A."/>
            <person name="Gale L.R."/>
            <person name="Gardiner D.M."/>
            <person name="Goff S."/>
            <person name="Hammond-Kosack K.E."/>
            <person name="Hilburn K."/>
            <person name="Hua-Van A."/>
            <person name="Jonkers W."/>
            <person name="Kazan K."/>
            <person name="Kodira C.D."/>
            <person name="Koehrsen M."/>
            <person name="Kumar L."/>
            <person name="Lee Y.H."/>
            <person name="Li L."/>
            <person name="Manners J.M."/>
            <person name="Miranda-Saavedra D."/>
            <person name="Mukherjee M."/>
            <person name="Park G."/>
            <person name="Park J."/>
            <person name="Park S.Y."/>
            <person name="Proctor R.H."/>
            <person name="Regev A."/>
            <person name="Ruiz-Roldan M.C."/>
            <person name="Sain D."/>
            <person name="Sakthikumar S."/>
            <person name="Sykes S."/>
            <person name="Schwartz D.C."/>
            <person name="Turgeon B.G."/>
            <person name="Wapinski I."/>
            <person name="Yoder O."/>
            <person name="Young S."/>
            <person name="Zeng Q."/>
            <person name="Zhou S."/>
            <person name="Galagan J."/>
            <person name="Cuomo C.A."/>
            <person name="Kistler H.C."/>
            <person name="Rep M."/>
        </authorList>
    </citation>
    <scope>NUCLEOTIDE SEQUENCE [LARGE SCALE GENOMIC DNA]</scope>
    <source>
        <strain evidence="8">4287</strain>
    </source>
</reference>
<dbReference type="SUPFAM" id="SSF47336">
    <property type="entry name" value="ACP-like"/>
    <property type="match status" value="1"/>
</dbReference>
<dbReference type="InterPro" id="IPR036736">
    <property type="entry name" value="ACP-like_sf"/>
</dbReference>
<dbReference type="Gene3D" id="1.10.1200.10">
    <property type="entry name" value="ACP-like"/>
    <property type="match status" value="1"/>
</dbReference>
<dbReference type="InterPro" id="IPR042099">
    <property type="entry name" value="ANL_N_sf"/>
</dbReference>
<feature type="compositionally biased region" description="Basic and acidic residues" evidence="5">
    <location>
        <begin position="981"/>
        <end position="999"/>
    </location>
</feature>
<evidence type="ECO:0000259" key="7">
    <source>
        <dbReference type="PROSITE" id="PS52004"/>
    </source>
</evidence>
<dbReference type="KEGG" id="fox:FOXG_17272"/>
<dbReference type="CDD" id="cd00833">
    <property type="entry name" value="PKS"/>
    <property type="match status" value="1"/>
</dbReference>
<dbReference type="Pfam" id="PF00550">
    <property type="entry name" value="PP-binding"/>
    <property type="match status" value="1"/>
</dbReference>
<proteinExistence type="predicted"/>
<dbReference type="InterPro" id="IPR000873">
    <property type="entry name" value="AMP-dep_synth/lig_dom"/>
</dbReference>
<evidence type="ECO:0000256" key="1">
    <source>
        <dbReference type="ARBA" id="ARBA00022450"/>
    </source>
</evidence>
<dbReference type="InterPro" id="IPR020841">
    <property type="entry name" value="PKS_Beta-ketoAc_synthase_dom"/>
</dbReference>
<dbReference type="EMBL" id="DS231738">
    <property type="protein sequence ID" value="KNB20029.1"/>
    <property type="molecule type" value="Genomic_DNA"/>
</dbReference>
<name>A0A0J9W9K9_FUSO4</name>
<dbReference type="InterPro" id="IPR014030">
    <property type="entry name" value="Ketoacyl_synth_N"/>
</dbReference>
<dbReference type="Pfam" id="PF00109">
    <property type="entry name" value="ketoacyl-synt"/>
    <property type="match status" value="1"/>
</dbReference>
<feature type="domain" description="Ketosynthase family 3 (KS3)" evidence="7">
    <location>
        <begin position="1124"/>
        <end position="1348"/>
    </location>
</feature>
<dbReference type="GO" id="GO:0043041">
    <property type="term" value="P:amino acid activation for nonribosomal peptide biosynthetic process"/>
    <property type="evidence" value="ECO:0007669"/>
    <property type="project" value="TreeGrafter"/>
</dbReference>
<evidence type="ECO:0000313" key="9">
    <source>
        <dbReference type="Proteomes" id="UP000009097"/>
    </source>
</evidence>
<keyword evidence="4" id="KW-0808">Transferase</keyword>
<dbReference type="GO" id="GO:0031177">
    <property type="term" value="F:phosphopantetheine binding"/>
    <property type="evidence" value="ECO:0007669"/>
    <property type="project" value="TreeGrafter"/>
</dbReference>
<dbReference type="CDD" id="cd05930">
    <property type="entry name" value="A_NRPS"/>
    <property type="match status" value="1"/>
</dbReference>
<gene>
    <name evidence="8" type="ORF">FOXG_17272</name>
</gene>
<dbReference type="OrthoDB" id="5334845at2759"/>
<dbReference type="Proteomes" id="UP000009097">
    <property type="component" value="Unassembled WGS sequence"/>
</dbReference>
<dbReference type="SUPFAM" id="SSF56801">
    <property type="entry name" value="Acetyl-CoA synthetase-like"/>
    <property type="match status" value="1"/>
</dbReference>
<dbReference type="InterPro" id="IPR020459">
    <property type="entry name" value="AMP-binding"/>
</dbReference>
<dbReference type="RefSeq" id="XP_018258073.1">
    <property type="nucleotide sequence ID" value="XM_018397287.1"/>
</dbReference>
<accession>A0A0J9W9K9</accession>
<dbReference type="InterPro" id="IPR020845">
    <property type="entry name" value="AMP-binding_CS"/>
</dbReference>
<dbReference type="InterPro" id="IPR016039">
    <property type="entry name" value="Thiolase-like"/>
</dbReference>
<dbReference type="InterPro" id="IPR001242">
    <property type="entry name" value="Condensation_dom"/>
</dbReference>
<dbReference type="Gene3D" id="3.40.50.12780">
    <property type="entry name" value="N-terminal domain of ligase-like"/>
    <property type="match status" value="1"/>
</dbReference>
<dbReference type="GO" id="GO:0016746">
    <property type="term" value="F:acyltransferase activity"/>
    <property type="evidence" value="ECO:0007669"/>
    <property type="project" value="InterPro"/>
</dbReference>